<keyword evidence="5 8" id="KW-0560">Oxidoreductase</keyword>
<dbReference type="HAMAP" id="MF_00222">
    <property type="entry name" value="Shikimate_DH_AroE"/>
    <property type="match status" value="1"/>
</dbReference>
<keyword evidence="4 8" id="KW-0521">NADP</keyword>
<comment type="subunit">
    <text evidence="8">Homodimer.</text>
</comment>
<comment type="pathway">
    <text evidence="1 8">Metabolic intermediate biosynthesis; chorismate biosynthesis; chorismate from D-erythrose 4-phosphate and phosphoenolpyruvate: step 4/7.</text>
</comment>
<dbReference type="InterPro" id="IPR046346">
    <property type="entry name" value="Aminoacid_DH-like_N_sf"/>
</dbReference>
<dbReference type="InterPro" id="IPR013708">
    <property type="entry name" value="Shikimate_DH-bd_N"/>
</dbReference>
<evidence type="ECO:0000256" key="3">
    <source>
        <dbReference type="ARBA" id="ARBA00022605"/>
    </source>
</evidence>
<comment type="similarity">
    <text evidence="8">Belongs to the shikimate dehydrogenase family.</text>
</comment>
<evidence type="ECO:0000256" key="5">
    <source>
        <dbReference type="ARBA" id="ARBA00023002"/>
    </source>
</evidence>
<feature type="binding site" evidence="8">
    <location>
        <begin position="21"/>
        <end position="23"/>
    </location>
    <ligand>
        <name>shikimate</name>
        <dbReference type="ChEBI" id="CHEBI:36208"/>
    </ligand>
</feature>
<comment type="caution">
    <text evidence="11">The sequence shown here is derived from an EMBL/GenBank/DDBJ whole genome shotgun (WGS) entry which is preliminary data.</text>
</comment>
<comment type="function">
    <text evidence="8">Involved in the biosynthesis of the chorismate, which leads to the biosynthesis of aromatic amino acids. Catalyzes the reversible NADPH linked reduction of 3-dehydroshikimate (DHSA) to yield shikimate (SA).</text>
</comment>
<feature type="binding site" evidence="8">
    <location>
        <position position="228"/>
    </location>
    <ligand>
        <name>NADP(+)</name>
        <dbReference type="ChEBI" id="CHEBI:58349"/>
    </ligand>
</feature>
<dbReference type="SUPFAM" id="SSF53223">
    <property type="entry name" value="Aminoacid dehydrogenase-like, N-terminal domain"/>
    <property type="match status" value="1"/>
</dbReference>
<feature type="binding site" evidence="8">
    <location>
        <position position="107"/>
    </location>
    <ligand>
        <name>shikimate</name>
        <dbReference type="ChEBI" id="CHEBI:36208"/>
    </ligand>
</feature>
<dbReference type="Proteomes" id="UP000265882">
    <property type="component" value="Unassembled WGS sequence"/>
</dbReference>
<dbReference type="AlphaFoldDB" id="A0A3A4NII8"/>
<sequence>MKHIDAGTKVCAVIGNPVEHSLSPAIHNAAFDALGLNYAYVAFRVENIAGAVAGLRALGNFRGLSVTIPHKVSIMQYLDEIDEITRSIGSVNTVVKEDGILRGTSTDGPGAAKALADAGIEIEGRRILMLGSGGAARSIAFALATRKCPRDLTILGVIPAELEKLVNDLREKTAAQVEGALLDDSSLRRNIGPADIVIHCTPVGMNPRTEASLVPKEVLRAGQVVFDIVYTPRKTRLLRDAETAGCTIVPGLEMFVNQAVLQFELWTGKQAPVEIMRKVVERHLG</sequence>
<dbReference type="InterPro" id="IPR041121">
    <property type="entry name" value="SDH_C"/>
</dbReference>
<dbReference type="NCBIfam" id="NF001319">
    <property type="entry name" value="PRK00258.3-3"/>
    <property type="match status" value="1"/>
</dbReference>
<evidence type="ECO:0000259" key="9">
    <source>
        <dbReference type="Pfam" id="PF08501"/>
    </source>
</evidence>
<evidence type="ECO:0000313" key="12">
    <source>
        <dbReference type="Proteomes" id="UP000265882"/>
    </source>
</evidence>
<feature type="binding site" evidence="8">
    <location>
        <position position="83"/>
    </location>
    <ligand>
        <name>NADP(+)</name>
        <dbReference type="ChEBI" id="CHEBI:58349"/>
    </ligand>
</feature>
<dbReference type="NCBIfam" id="TIGR00507">
    <property type="entry name" value="aroE"/>
    <property type="match status" value="1"/>
</dbReference>
<dbReference type="Pfam" id="PF18317">
    <property type="entry name" value="SDH_C"/>
    <property type="match status" value="1"/>
</dbReference>
<dbReference type="Gene3D" id="3.40.50.720">
    <property type="entry name" value="NAD(P)-binding Rossmann-like Domain"/>
    <property type="match status" value="1"/>
</dbReference>
<protein>
    <recommendedName>
        <fullName evidence="2 8">Shikimate dehydrogenase (NADP(+))</fullName>
        <shortName evidence="8">SDH</shortName>
        <ecNumber evidence="2 8">1.1.1.25</ecNumber>
    </recommendedName>
</protein>
<dbReference type="GO" id="GO:0009073">
    <property type="term" value="P:aromatic amino acid family biosynthetic process"/>
    <property type="evidence" value="ECO:0007669"/>
    <property type="project" value="UniProtKB-KW"/>
</dbReference>
<dbReference type="InterPro" id="IPR036291">
    <property type="entry name" value="NAD(P)-bd_dom_sf"/>
</dbReference>
<keyword evidence="6 8" id="KW-0057">Aromatic amino acid biosynthesis</keyword>
<dbReference type="PANTHER" id="PTHR21089:SF1">
    <property type="entry name" value="BIFUNCTIONAL 3-DEHYDROQUINATE DEHYDRATASE_SHIKIMATE DEHYDROGENASE, CHLOROPLASTIC"/>
    <property type="match status" value="1"/>
</dbReference>
<feature type="binding site" evidence="8">
    <location>
        <position position="251"/>
    </location>
    <ligand>
        <name>NADP(+)</name>
        <dbReference type="ChEBI" id="CHEBI:58349"/>
    </ligand>
</feature>
<evidence type="ECO:0000256" key="4">
    <source>
        <dbReference type="ARBA" id="ARBA00022857"/>
    </source>
</evidence>
<dbReference type="PANTHER" id="PTHR21089">
    <property type="entry name" value="SHIKIMATE DEHYDROGENASE"/>
    <property type="match status" value="1"/>
</dbReference>
<gene>
    <name evidence="8" type="primary">aroE</name>
    <name evidence="11" type="ORF">C4520_21235</name>
</gene>
<evidence type="ECO:0000256" key="6">
    <source>
        <dbReference type="ARBA" id="ARBA00023141"/>
    </source>
</evidence>
<feature type="active site" description="Proton acceptor" evidence="8">
    <location>
        <position position="71"/>
    </location>
</feature>
<evidence type="ECO:0000313" key="11">
    <source>
        <dbReference type="EMBL" id="RJP14531.1"/>
    </source>
</evidence>
<comment type="caution">
    <text evidence="8">Lacks conserved residue(s) required for the propagation of feature annotation.</text>
</comment>
<dbReference type="GO" id="GO:0050661">
    <property type="term" value="F:NADP binding"/>
    <property type="evidence" value="ECO:0007669"/>
    <property type="project" value="InterPro"/>
</dbReference>
<dbReference type="Pfam" id="PF08501">
    <property type="entry name" value="Shikimate_dh_N"/>
    <property type="match status" value="1"/>
</dbReference>
<evidence type="ECO:0000256" key="2">
    <source>
        <dbReference type="ARBA" id="ARBA00012962"/>
    </source>
</evidence>
<dbReference type="GO" id="GO:0004764">
    <property type="term" value="F:shikimate 3-dehydrogenase (NADP+) activity"/>
    <property type="evidence" value="ECO:0007669"/>
    <property type="project" value="UniProtKB-UniRule"/>
</dbReference>
<dbReference type="UniPathway" id="UPA00053">
    <property type="reaction ID" value="UER00087"/>
</dbReference>
<name>A0A3A4NII8_ABYX5</name>
<accession>A0A3A4NII8</accession>
<feature type="binding site" evidence="8">
    <location>
        <position position="258"/>
    </location>
    <ligand>
        <name>shikimate</name>
        <dbReference type="ChEBI" id="CHEBI:36208"/>
    </ligand>
</feature>
<comment type="catalytic activity">
    <reaction evidence="7 8">
        <text>shikimate + NADP(+) = 3-dehydroshikimate + NADPH + H(+)</text>
        <dbReference type="Rhea" id="RHEA:17737"/>
        <dbReference type="ChEBI" id="CHEBI:15378"/>
        <dbReference type="ChEBI" id="CHEBI:16630"/>
        <dbReference type="ChEBI" id="CHEBI:36208"/>
        <dbReference type="ChEBI" id="CHEBI:57783"/>
        <dbReference type="ChEBI" id="CHEBI:58349"/>
        <dbReference type="EC" id="1.1.1.25"/>
    </reaction>
</comment>
<evidence type="ECO:0000256" key="7">
    <source>
        <dbReference type="ARBA" id="ARBA00049442"/>
    </source>
</evidence>
<dbReference type="EC" id="1.1.1.25" evidence="2 8"/>
<dbReference type="CDD" id="cd01065">
    <property type="entry name" value="NAD_bind_Shikimate_DH"/>
    <property type="match status" value="1"/>
</dbReference>
<feature type="binding site" evidence="8">
    <location>
        <begin position="131"/>
        <end position="135"/>
    </location>
    <ligand>
        <name>NADP(+)</name>
        <dbReference type="ChEBI" id="CHEBI:58349"/>
    </ligand>
</feature>
<evidence type="ECO:0000259" key="10">
    <source>
        <dbReference type="Pfam" id="PF18317"/>
    </source>
</evidence>
<dbReference type="Gene3D" id="3.40.50.10860">
    <property type="entry name" value="Leucine Dehydrogenase, chain A, domain 1"/>
    <property type="match status" value="1"/>
</dbReference>
<feature type="binding site" evidence="8">
    <location>
        <position position="92"/>
    </location>
    <ligand>
        <name>shikimate</name>
        <dbReference type="ChEBI" id="CHEBI:36208"/>
    </ligand>
</feature>
<evidence type="ECO:0000256" key="8">
    <source>
        <dbReference type="HAMAP-Rule" id="MF_00222"/>
    </source>
</evidence>
<reference evidence="11 12" key="1">
    <citation type="journal article" date="2017" name="ISME J.">
        <title>Energy and carbon metabolisms in a deep terrestrial subsurface fluid microbial community.</title>
        <authorList>
            <person name="Momper L."/>
            <person name="Jungbluth S.P."/>
            <person name="Lee M.D."/>
            <person name="Amend J.P."/>
        </authorList>
    </citation>
    <scope>NUCLEOTIDE SEQUENCE [LARGE SCALE GENOMIC DNA]</scope>
    <source>
        <strain evidence="11">SURF_5</strain>
    </source>
</reference>
<organism evidence="11 12">
    <name type="scientific">Abyssobacteria bacterium (strain SURF_5)</name>
    <dbReference type="NCBI Taxonomy" id="2093360"/>
    <lineage>
        <taxon>Bacteria</taxon>
        <taxon>Pseudomonadati</taxon>
        <taxon>Candidatus Hydrogenedentota</taxon>
        <taxon>Candidatus Abyssobacteria</taxon>
    </lineage>
</organism>
<keyword evidence="3 8" id="KW-0028">Amino-acid biosynthesis</keyword>
<dbReference type="InterPro" id="IPR011342">
    <property type="entry name" value="Shikimate_DH"/>
</dbReference>
<feature type="domain" description="SDH C-terminal" evidence="10">
    <location>
        <begin position="251"/>
        <end position="281"/>
    </location>
</feature>
<dbReference type="GO" id="GO:0009423">
    <property type="term" value="P:chorismate biosynthetic process"/>
    <property type="evidence" value="ECO:0007669"/>
    <property type="project" value="UniProtKB-UniRule"/>
</dbReference>
<feature type="binding site" evidence="8">
    <location>
        <position position="230"/>
    </location>
    <ligand>
        <name>shikimate</name>
        <dbReference type="ChEBI" id="CHEBI:36208"/>
    </ligand>
</feature>
<dbReference type="InterPro" id="IPR022893">
    <property type="entry name" value="Shikimate_DH_fam"/>
</dbReference>
<proteinExistence type="inferred from homology"/>
<feature type="domain" description="Shikimate dehydrogenase substrate binding N-terminal" evidence="9">
    <location>
        <begin position="13"/>
        <end position="94"/>
    </location>
</feature>
<feature type="binding site" evidence="8">
    <location>
        <position position="67"/>
    </location>
    <ligand>
        <name>shikimate</name>
        <dbReference type="ChEBI" id="CHEBI:36208"/>
    </ligand>
</feature>
<evidence type="ECO:0000256" key="1">
    <source>
        <dbReference type="ARBA" id="ARBA00004871"/>
    </source>
</evidence>
<dbReference type="GO" id="GO:0019632">
    <property type="term" value="P:shikimate metabolic process"/>
    <property type="evidence" value="ECO:0007669"/>
    <property type="project" value="InterPro"/>
</dbReference>
<dbReference type="SUPFAM" id="SSF51735">
    <property type="entry name" value="NAD(P)-binding Rossmann-fold domains"/>
    <property type="match status" value="1"/>
</dbReference>
<dbReference type="EMBL" id="QZKU01000143">
    <property type="protein sequence ID" value="RJP14531.1"/>
    <property type="molecule type" value="Genomic_DNA"/>
</dbReference>
<dbReference type="GO" id="GO:0008652">
    <property type="term" value="P:amino acid biosynthetic process"/>
    <property type="evidence" value="ECO:0007669"/>
    <property type="project" value="UniProtKB-KW"/>
</dbReference>